<reference evidence="5 6" key="1">
    <citation type="submission" date="2019-04" db="EMBL/GenBank/DDBJ databases">
        <title>Phreatobacter aquaticus sp. nov.</title>
        <authorList>
            <person name="Choi A."/>
            <person name="Baek K."/>
        </authorList>
    </citation>
    <scope>NUCLEOTIDE SEQUENCE [LARGE SCALE GENOMIC DNA]</scope>
    <source>
        <strain evidence="5 6">NMCR1094</strain>
    </source>
</reference>
<name>A0A4D7QSU8_9HYPH</name>
<dbReference type="RefSeq" id="WP_137101621.1">
    <property type="nucleotide sequence ID" value="NZ_CP039865.1"/>
</dbReference>
<dbReference type="PANTHER" id="PTHR24126:SF14">
    <property type="entry name" value="ANK_REP_REGION DOMAIN-CONTAINING PROTEIN"/>
    <property type="match status" value="1"/>
</dbReference>
<evidence type="ECO:0000259" key="4">
    <source>
        <dbReference type="Pfam" id="PF09346"/>
    </source>
</evidence>
<evidence type="ECO:0000256" key="2">
    <source>
        <dbReference type="ARBA" id="ARBA00023043"/>
    </source>
</evidence>
<feature type="repeat" description="ANK" evidence="3">
    <location>
        <begin position="283"/>
        <end position="315"/>
    </location>
</feature>
<accession>A0A4D7QSU8</accession>
<dbReference type="SUPFAM" id="SSF48403">
    <property type="entry name" value="Ankyrin repeat"/>
    <property type="match status" value="1"/>
</dbReference>
<dbReference type="SMART" id="SM00248">
    <property type="entry name" value="ANK"/>
    <property type="match status" value="7"/>
</dbReference>
<dbReference type="KEGG" id="paqt:E8L99_22295"/>
<sequence>MQAFFQRWTADWHRMDRIAARRGWQHEAPAIRPPAESDKLAAFEARHQVTIPTQLRTILAECSAGVWFSWSVPPELRPLERERRPTQGGLGGMVFDLDYIDQYALANFAHWRLQHARHPRESEVPDDPSMWVGQFAFAELVNGDMLTIDCSSANGAQPVRYFSHELEGLHGRIIAPDFVSFITEYSTLGCAGDTQDDWFAFCDMTDPAQAMLRADSPGGKAWLDWLSDLRPEADAPPRVVMAKSRADHDLLTAAQAGNRAMVLRALDDGAAIDACAEGAWSAEFVTPLIHAVRNDDRAMMELLVSRGAAINTRRMVLGEAAELSSLETVRWLIAQGARVNGWKGERHWPLHRLVEQRKQDAQGGEEAYFGILEALLDAGADPDAPWDNGLTMLMVCGPGTARVLLAHGADPDRRDDSGEAALHRQWSGEVVRLLVAHGADVNALSPPPPGEEMRSRRPVHSALLSVSSMPDLVAALIDCGADPLLLDGRGCNGFFYCQTRADIEMLIMLGFPFDVQARATDGSTLLHNFIRKSGPYPLQEPGVQMVTFLVERGVAINAVNRAGRTVLHVAAETSEASTAATLIALGADKTIADAAGRRPVDLLGASTKPREQALRSLLK</sequence>
<evidence type="ECO:0000313" key="6">
    <source>
        <dbReference type="Proteomes" id="UP000298588"/>
    </source>
</evidence>
<dbReference type="SUPFAM" id="SSF160631">
    <property type="entry name" value="SMI1/KNR4-like"/>
    <property type="match status" value="1"/>
</dbReference>
<feature type="domain" description="Knr4/Smi1-like" evidence="4">
    <location>
        <begin position="34"/>
        <end position="183"/>
    </location>
</feature>
<dbReference type="PROSITE" id="PS50270">
    <property type="entry name" value="NGF_2"/>
    <property type="match status" value="1"/>
</dbReference>
<keyword evidence="6" id="KW-1185">Reference proteome</keyword>
<dbReference type="PANTHER" id="PTHR24126">
    <property type="entry name" value="ANKYRIN REPEAT, PH AND SEC7 DOMAIN CONTAINING PROTEIN SECG-RELATED"/>
    <property type="match status" value="1"/>
</dbReference>
<dbReference type="AlphaFoldDB" id="A0A4D7QSU8"/>
<dbReference type="InterPro" id="IPR037883">
    <property type="entry name" value="Knr4/Smi1-like_sf"/>
</dbReference>
<keyword evidence="2 3" id="KW-0040">ANK repeat</keyword>
<dbReference type="InterPro" id="IPR018958">
    <property type="entry name" value="Knr4/Smi1-like_dom"/>
</dbReference>
<dbReference type="PROSITE" id="PS50088">
    <property type="entry name" value="ANK_REPEAT"/>
    <property type="match status" value="2"/>
</dbReference>
<dbReference type="OrthoDB" id="671583at2"/>
<keyword evidence="1" id="KW-0677">Repeat</keyword>
<dbReference type="InterPro" id="IPR036770">
    <property type="entry name" value="Ankyrin_rpt-contain_sf"/>
</dbReference>
<dbReference type="InterPro" id="IPR002110">
    <property type="entry name" value="Ankyrin_rpt"/>
</dbReference>
<dbReference type="Pfam" id="PF09346">
    <property type="entry name" value="SMI1_KNR4"/>
    <property type="match status" value="1"/>
</dbReference>
<organism evidence="5 6">
    <name type="scientific">Phreatobacter aquaticus</name>
    <dbReference type="NCBI Taxonomy" id="2570229"/>
    <lineage>
        <taxon>Bacteria</taxon>
        <taxon>Pseudomonadati</taxon>
        <taxon>Pseudomonadota</taxon>
        <taxon>Alphaproteobacteria</taxon>
        <taxon>Hyphomicrobiales</taxon>
        <taxon>Phreatobacteraceae</taxon>
        <taxon>Phreatobacter</taxon>
    </lineage>
</organism>
<protein>
    <recommendedName>
        <fullName evidence="4">Knr4/Smi1-like domain-containing protein</fullName>
    </recommendedName>
</protein>
<dbReference type="Proteomes" id="UP000298588">
    <property type="component" value="Chromosome"/>
</dbReference>
<dbReference type="Gene3D" id="1.25.40.20">
    <property type="entry name" value="Ankyrin repeat-containing domain"/>
    <property type="match status" value="1"/>
</dbReference>
<dbReference type="PROSITE" id="PS50297">
    <property type="entry name" value="ANK_REP_REGION"/>
    <property type="match status" value="1"/>
</dbReference>
<dbReference type="EMBL" id="CP039865">
    <property type="protein sequence ID" value="QCK88294.1"/>
    <property type="molecule type" value="Genomic_DNA"/>
</dbReference>
<evidence type="ECO:0000256" key="1">
    <source>
        <dbReference type="ARBA" id="ARBA00022737"/>
    </source>
</evidence>
<feature type="repeat" description="ANK" evidence="3">
    <location>
        <begin position="562"/>
        <end position="594"/>
    </location>
</feature>
<evidence type="ECO:0000256" key="3">
    <source>
        <dbReference type="PROSITE-ProRule" id="PRU00023"/>
    </source>
</evidence>
<proteinExistence type="predicted"/>
<gene>
    <name evidence="5" type="ORF">E8L99_22295</name>
</gene>
<evidence type="ECO:0000313" key="5">
    <source>
        <dbReference type="EMBL" id="QCK88294.1"/>
    </source>
</evidence>